<feature type="transmembrane region" description="Helical" evidence="6">
    <location>
        <begin position="194"/>
        <end position="219"/>
    </location>
</feature>
<organism evidence="8 9">
    <name type="scientific">Massarina eburnea CBS 473.64</name>
    <dbReference type="NCBI Taxonomy" id="1395130"/>
    <lineage>
        <taxon>Eukaryota</taxon>
        <taxon>Fungi</taxon>
        <taxon>Dikarya</taxon>
        <taxon>Ascomycota</taxon>
        <taxon>Pezizomycotina</taxon>
        <taxon>Dothideomycetes</taxon>
        <taxon>Pleosporomycetidae</taxon>
        <taxon>Pleosporales</taxon>
        <taxon>Massarineae</taxon>
        <taxon>Massarinaceae</taxon>
        <taxon>Massarina</taxon>
    </lineage>
</organism>
<keyword evidence="2 6" id="KW-0812">Transmembrane</keyword>
<dbReference type="EMBL" id="MU006784">
    <property type="protein sequence ID" value="KAF2640945.1"/>
    <property type="molecule type" value="Genomic_DNA"/>
</dbReference>
<evidence type="ECO:0000313" key="8">
    <source>
        <dbReference type="EMBL" id="KAF2640945.1"/>
    </source>
</evidence>
<evidence type="ECO:0000256" key="3">
    <source>
        <dbReference type="ARBA" id="ARBA00022989"/>
    </source>
</evidence>
<dbReference type="InterPro" id="IPR049326">
    <property type="entry name" value="Rhodopsin_dom_fungi"/>
</dbReference>
<keyword evidence="9" id="KW-1185">Reference proteome</keyword>
<evidence type="ECO:0000256" key="6">
    <source>
        <dbReference type="SAM" id="Phobius"/>
    </source>
</evidence>
<dbReference type="PANTHER" id="PTHR33048:SF160">
    <property type="entry name" value="SAT4 FAMILY MEMBRANE PROTEIN"/>
    <property type="match status" value="1"/>
</dbReference>
<feature type="transmembrane region" description="Helical" evidence="6">
    <location>
        <begin position="149"/>
        <end position="174"/>
    </location>
</feature>
<feature type="transmembrane region" description="Helical" evidence="6">
    <location>
        <begin position="112"/>
        <end position="137"/>
    </location>
</feature>
<evidence type="ECO:0000259" key="7">
    <source>
        <dbReference type="Pfam" id="PF20684"/>
    </source>
</evidence>
<keyword evidence="3 6" id="KW-1133">Transmembrane helix</keyword>
<dbReference type="Proteomes" id="UP000799753">
    <property type="component" value="Unassembled WGS sequence"/>
</dbReference>
<dbReference type="PANTHER" id="PTHR33048">
    <property type="entry name" value="PTH11-LIKE INTEGRAL MEMBRANE PROTEIN (AFU_ORTHOLOGUE AFUA_5G11245)"/>
    <property type="match status" value="1"/>
</dbReference>
<feature type="transmembrane region" description="Helical" evidence="6">
    <location>
        <begin position="73"/>
        <end position="92"/>
    </location>
</feature>
<feature type="transmembrane region" description="Helical" evidence="6">
    <location>
        <begin position="231"/>
        <end position="253"/>
    </location>
</feature>
<protein>
    <recommendedName>
        <fullName evidence="7">Rhodopsin domain-containing protein</fullName>
    </recommendedName>
</protein>
<evidence type="ECO:0000256" key="5">
    <source>
        <dbReference type="ARBA" id="ARBA00038359"/>
    </source>
</evidence>
<comment type="similarity">
    <text evidence="5">Belongs to the SAT4 family.</text>
</comment>
<dbReference type="Pfam" id="PF20684">
    <property type="entry name" value="Fung_rhodopsin"/>
    <property type="match status" value="1"/>
</dbReference>
<name>A0A6A6S0A5_9PLEO</name>
<evidence type="ECO:0000256" key="4">
    <source>
        <dbReference type="ARBA" id="ARBA00023136"/>
    </source>
</evidence>
<gene>
    <name evidence="8" type="ORF">P280DRAFT_469620</name>
</gene>
<evidence type="ECO:0000256" key="1">
    <source>
        <dbReference type="ARBA" id="ARBA00004141"/>
    </source>
</evidence>
<sequence>MAVMTWDPARFDVTPAMRPPGNLESDFSARNDVGIGMRMNAWLVPFVISSVLVVLRTYTRYFAMKSPGWDDHIMVFVWLFFAVYTILGFEAARHGNGTHQWNMSQTTLFDALHFSYIMTALYGPLIMVLKVSILLQLKRIFCPQNLGTISLIVRILIPLHIVVYTVGFITAMLLCIPMERYWHPYLAGKCSNKLVAFTIHAAFSVPSDLIILVIPLIKIWGLQHISGGRKLALTAIFATGLLACASGIMRLYYTTKLQNNNDYTYGMSRVSTWSVAEIASGIICACLPSVPPFVRHCIPRLRTLYGTVTPKRETSPDSFSGLGDSRDTIDSIVRLDAMGVKRDDRSLSSV</sequence>
<dbReference type="OrthoDB" id="2496787at2759"/>
<proteinExistence type="inferred from homology"/>
<dbReference type="InterPro" id="IPR052337">
    <property type="entry name" value="SAT4-like"/>
</dbReference>
<dbReference type="AlphaFoldDB" id="A0A6A6S0A5"/>
<comment type="subcellular location">
    <subcellularLocation>
        <location evidence="1">Membrane</location>
        <topology evidence="1">Multi-pass membrane protein</topology>
    </subcellularLocation>
</comment>
<feature type="transmembrane region" description="Helical" evidence="6">
    <location>
        <begin position="42"/>
        <end position="61"/>
    </location>
</feature>
<dbReference type="GO" id="GO:0016020">
    <property type="term" value="C:membrane"/>
    <property type="evidence" value="ECO:0007669"/>
    <property type="project" value="UniProtKB-SubCell"/>
</dbReference>
<evidence type="ECO:0000313" key="9">
    <source>
        <dbReference type="Proteomes" id="UP000799753"/>
    </source>
</evidence>
<feature type="domain" description="Rhodopsin" evidence="7">
    <location>
        <begin position="55"/>
        <end position="295"/>
    </location>
</feature>
<keyword evidence="4 6" id="KW-0472">Membrane</keyword>
<evidence type="ECO:0000256" key="2">
    <source>
        <dbReference type="ARBA" id="ARBA00022692"/>
    </source>
</evidence>
<accession>A0A6A6S0A5</accession>
<reference evidence="8" key="1">
    <citation type="journal article" date="2020" name="Stud. Mycol.">
        <title>101 Dothideomycetes genomes: a test case for predicting lifestyles and emergence of pathogens.</title>
        <authorList>
            <person name="Haridas S."/>
            <person name="Albert R."/>
            <person name="Binder M."/>
            <person name="Bloem J."/>
            <person name="Labutti K."/>
            <person name="Salamov A."/>
            <person name="Andreopoulos B."/>
            <person name="Baker S."/>
            <person name="Barry K."/>
            <person name="Bills G."/>
            <person name="Bluhm B."/>
            <person name="Cannon C."/>
            <person name="Castanera R."/>
            <person name="Culley D."/>
            <person name="Daum C."/>
            <person name="Ezra D."/>
            <person name="Gonzalez J."/>
            <person name="Henrissat B."/>
            <person name="Kuo A."/>
            <person name="Liang C."/>
            <person name="Lipzen A."/>
            <person name="Lutzoni F."/>
            <person name="Magnuson J."/>
            <person name="Mondo S."/>
            <person name="Nolan M."/>
            <person name="Ohm R."/>
            <person name="Pangilinan J."/>
            <person name="Park H.-J."/>
            <person name="Ramirez L."/>
            <person name="Alfaro M."/>
            <person name="Sun H."/>
            <person name="Tritt A."/>
            <person name="Yoshinaga Y."/>
            <person name="Zwiers L.-H."/>
            <person name="Turgeon B."/>
            <person name="Goodwin S."/>
            <person name="Spatafora J."/>
            <person name="Crous P."/>
            <person name="Grigoriev I."/>
        </authorList>
    </citation>
    <scope>NUCLEOTIDE SEQUENCE</scope>
    <source>
        <strain evidence="8">CBS 473.64</strain>
    </source>
</reference>